<organism evidence="1">
    <name type="scientific">Arundo donax</name>
    <name type="common">Giant reed</name>
    <name type="synonym">Donax arundinaceus</name>
    <dbReference type="NCBI Taxonomy" id="35708"/>
    <lineage>
        <taxon>Eukaryota</taxon>
        <taxon>Viridiplantae</taxon>
        <taxon>Streptophyta</taxon>
        <taxon>Embryophyta</taxon>
        <taxon>Tracheophyta</taxon>
        <taxon>Spermatophyta</taxon>
        <taxon>Magnoliopsida</taxon>
        <taxon>Liliopsida</taxon>
        <taxon>Poales</taxon>
        <taxon>Poaceae</taxon>
        <taxon>PACMAD clade</taxon>
        <taxon>Arundinoideae</taxon>
        <taxon>Arundineae</taxon>
        <taxon>Arundo</taxon>
    </lineage>
</organism>
<proteinExistence type="predicted"/>
<evidence type="ECO:0000313" key="1">
    <source>
        <dbReference type="EMBL" id="JAD73597.1"/>
    </source>
</evidence>
<dbReference type="EMBL" id="GBRH01224298">
    <property type="protein sequence ID" value="JAD73597.1"/>
    <property type="molecule type" value="Transcribed_RNA"/>
</dbReference>
<reference evidence="1" key="2">
    <citation type="journal article" date="2015" name="Data Brief">
        <title>Shoot transcriptome of the giant reed, Arundo donax.</title>
        <authorList>
            <person name="Barrero R.A."/>
            <person name="Guerrero F.D."/>
            <person name="Moolhuijzen P."/>
            <person name="Goolsby J.A."/>
            <person name="Tidwell J."/>
            <person name="Bellgard S.E."/>
            <person name="Bellgard M.I."/>
        </authorList>
    </citation>
    <scope>NUCLEOTIDE SEQUENCE</scope>
    <source>
        <tissue evidence="1">Shoot tissue taken approximately 20 cm above the soil surface</tissue>
    </source>
</reference>
<name>A0A0A9CQ65_ARUDO</name>
<reference evidence="1" key="1">
    <citation type="submission" date="2014-09" db="EMBL/GenBank/DDBJ databases">
        <authorList>
            <person name="Magalhaes I.L.F."/>
            <person name="Oliveira U."/>
            <person name="Santos F.R."/>
            <person name="Vidigal T.H.D.A."/>
            <person name="Brescovit A.D."/>
            <person name="Santos A.J."/>
        </authorList>
    </citation>
    <scope>NUCLEOTIDE SEQUENCE</scope>
    <source>
        <tissue evidence="1">Shoot tissue taken approximately 20 cm above the soil surface</tissue>
    </source>
</reference>
<accession>A0A0A9CQ65</accession>
<protein>
    <submittedName>
        <fullName evidence="1">Uncharacterized protein</fullName>
    </submittedName>
</protein>
<dbReference type="AlphaFoldDB" id="A0A0A9CQ65"/>
<sequence length="34" mass="3791">MTPSSFIRIDESVSSSLIFLFMKNDDIISCGTHV</sequence>